<keyword evidence="2" id="KW-0238">DNA-binding</keyword>
<keyword evidence="3" id="KW-0804">Transcription</keyword>
<keyword evidence="1" id="KW-0805">Transcription regulation</keyword>
<evidence type="ECO:0000313" key="6">
    <source>
        <dbReference type="Proteomes" id="UP000613974"/>
    </source>
</evidence>
<dbReference type="PROSITE" id="PS50995">
    <property type="entry name" value="HTH_MARR_2"/>
    <property type="match status" value="1"/>
</dbReference>
<dbReference type="InterPro" id="IPR039422">
    <property type="entry name" value="MarR/SlyA-like"/>
</dbReference>
<dbReference type="InterPro" id="IPR036388">
    <property type="entry name" value="WH-like_DNA-bd_sf"/>
</dbReference>
<dbReference type="InterPro" id="IPR036390">
    <property type="entry name" value="WH_DNA-bd_sf"/>
</dbReference>
<accession>A0ABQ3SIR5</accession>
<dbReference type="PANTHER" id="PTHR33164">
    <property type="entry name" value="TRANSCRIPTIONAL REGULATOR, MARR FAMILY"/>
    <property type="match status" value="1"/>
</dbReference>
<dbReference type="Gene3D" id="1.10.10.10">
    <property type="entry name" value="Winged helix-like DNA-binding domain superfamily/Winged helix DNA-binding domain"/>
    <property type="match status" value="1"/>
</dbReference>
<dbReference type="Pfam" id="PF01047">
    <property type="entry name" value="MarR"/>
    <property type="match status" value="1"/>
</dbReference>
<protein>
    <recommendedName>
        <fullName evidence="4">HTH marR-type domain-containing protein</fullName>
    </recommendedName>
</protein>
<keyword evidence="6" id="KW-1185">Reference proteome</keyword>
<dbReference type="InterPro" id="IPR023187">
    <property type="entry name" value="Tscrpt_reg_MarR-type_CS"/>
</dbReference>
<dbReference type="RefSeq" id="WP_189745165.1">
    <property type="nucleotide sequence ID" value="NZ_BMRL01000017.1"/>
</dbReference>
<dbReference type="SUPFAM" id="SSF46785">
    <property type="entry name" value="Winged helix' DNA-binding domain"/>
    <property type="match status" value="1"/>
</dbReference>
<dbReference type="SMART" id="SM00347">
    <property type="entry name" value="HTH_MARR"/>
    <property type="match status" value="1"/>
</dbReference>
<dbReference type="PROSITE" id="PS01117">
    <property type="entry name" value="HTH_MARR_1"/>
    <property type="match status" value="1"/>
</dbReference>
<dbReference type="PRINTS" id="PR00598">
    <property type="entry name" value="HTHMARR"/>
</dbReference>
<name>A0ABQ3SIR5_9ACTN</name>
<sequence length="147" mass="16188">MGEQSHRRVLSFVVRHAWLSMRAAIGVELEEFGLTVPQFATLMIVGQSPGISVAQLARLVGSSRQAANEMLAALERDGLILRAPHATDRRTHQLSLTELGHARYEEALPAVQRREAELEEGLTPEQCEAAFAWMSAMSNARQGAVRN</sequence>
<reference evidence="6" key="1">
    <citation type="submission" date="2023-07" db="EMBL/GenBank/DDBJ databases">
        <title>Whole genome shotgun sequence of Streptomyces nojiriensis NBRC 13794.</title>
        <authorList>
            <person name="Komaki H."/>
            <person name="Tamura T."/>
        </authorList>
    </citation>
    <scope>NUCLEOTIDE SEQUENCE [LARGE SCALE GENOMIC DNA]</scope>
    <source>
        <strain evidence="6">NBRC 13794</strain>
    </source>
</reference>
<dbReference type="InterPro" id="IPR000835">
    <property type="entry name" value="HTH_MarR-typ"/>
</dbReference>
<dbReference type="PANTHER" id="PTHR33164:SF43">
    <property type="entry name" value="HTH-TYPE TRANSCRIPTIONAL REPRESSOR YETL"/>
    <property type="match status" value="1"/>
</dbReference>
<organism evidence="5 6">
    <name type="scientific">Streptomyces nojiriensis</name>
    <dbReference type="NCBI Taxonomy" id="66374"/>
    <lineage>
        <taxon>Bacteria</taxon>
        <taxon>Bacillati</taxon>
        <taxon>Actinomycetota</taxon>
        <taxon>Actinomycetes</taxon>
        <taxon>Kitasatosporales</taxon>
        <taxon>Streptomycetaceae</taxon>
        <taxon>Streptomyces</taxon>
    </lineage>
</organism>
<evidence type="ECO:0000256" key="1">
    <source>
        <dbReference type="ARBA" id="ARBA00023015"/>
    </source>
</evidence>
<proteinExistence type="predicted"/>
<gene>
    <name evidence="5" type="ORF">Snoj_19570</name>
</gene>
<dbReference type="EMBL" id="BNEC01000003">
    <property type="protein sequence ID" value="GHI68039.1"/>
    <property type="molecule type" value="Genomic_DNA"/>
</dbReference>
<evidence type="ECO:0000256" key="3">
    <source>
        <dbReference type="ARBA" id="ARBA00023163"/>
    </source>
</evidence>
<comment type="caution">
    <text evidence="5">The sequence shown here is derived from an EMBL/GenBank/DDBJ whole genome shotgun (WGS) entry which is preliminary data.</text>
</comment>
<evidence type="ECO:0000313" key="5">
    <source>
        <dbReference type="EMBL" id="GHI68039.1"/>
    </source>
</evidence>
<dbReference type="GeneID" id="95594346"/>
<dbReference type="Proteomes" id="UP000613974">
    <property type="component" value="Unassembled WGS sequence"/>
</dbReference>
<evidence type="ECO:0000259" key="4">
    <source>
        <dbReference type="PROSITE" id="PS50995"/>
    </source>
</evidence>
<evidence type="ECO:0000256" key="2">
    <source>
        <dbReference type="ARBA" id="ARBA00023125"/>
    </source>
</evidence>
<feature type="domain" description="HTH marR-type" evidence="4">
    <location>
        <begin position="7"/>
        <end position="139"/>
    </location>
</feature>